<feature type="domain" description="Wax synthase" evidence="9">
    <location>
        <begin position="269"/>
        <end position="344"/>
    </location>
</feature>
<comment type="caution">
    <text evidence="10">The sequence shown here is derived from an EMBL/GenBank/DDBJ whole genome shotgun (WGS) entry which is preliminary data.</text>
</comment>
<keyword evidence="6 8" id="KW-1133">Transmembrane helix</keyword>
<evidence type="ECO:0000313" key="10">
    <source>
        <dbReference type="EMBL" id="RCI02266.1"/>
    </source>
</evidence>
<evidence type="ECO:0000256" key="3">
    <source>
        <dbReference type="ARBA" id="ARBA00007282"/>
    </source>
</evidence>
<evidence type="ECO:0000256" key="4">
    <source>
        <dbReference type="ARBA" id="ARBA00022679"/>
    </source>
</evidence>
<comment type="subcellular location">
    <subcellularLocation>
        <location evidence="1">Membrane</location>
        <topology evidence="1">Multi-pass membrane protein</topology>
    </subcellularLocation>
</comment>
<feature type="transmembrane region" description="Helical" evidence="8">
    <location>
        <begin position="63"/>
        <end position="81"/>
    </location>
</feature>
<evidence type="ECO:0000256" key="1">
    <source>
        <dbReference type="ARBA" id="ARBA00004141"/>
    </source>
</evidence>
<dbReference type="GO" id="GO:0016020">
    <property type="term" value="C:membrane"/>
    <property type="evidence" value="ECO:0007669"/>
    <property type="project" value="UniProtKB-SubCell"/>
</dbReference>
<dbReference type="GO" id="GO:0008374">
    <property type="term" value="F:O-acyltransferase activity"/>
    <property type="evidence" value="ECO:0007669"/>
    <property type="project" value="InterPro"/>
</dbReference>
<comment type="pathway">
    <text evidence="2">Secondary metabolite biosynthesis.</text>
</comment>
<evidence type="ECO:0000256" key="8">
    <source>
        <dbReference type="SAM" id="Phobius"/>
    </source>
</evidence>
<dbReference type="STRING" id="4846.A0A367KJ91"/>
<organism evidence="10 11">
    <name type="scientific">Rhizopus stolonifer</name>
    <name type="common">Rhizopus nigricans</name>
    <dbReference type="NCBI Taxonomy" id="4846"/>
    <lineage>
        <taxon>Eukaryota</taxon>
        <taxon>Fungi</taxon>
        <taxon>Fungi incertae sedis</taxon>
        <taxon>Mucoromycota</taxon>
        <taxon>Mucoromycotina</taxon>
        <taxon>Mucoromycetes</taxon>
        <taxon>Mucorales</taxon>
        <taxon>Mucorineae</taxon>
        <taxon>Rhizopodaceae</taxon>
        <taxon>Rhizopus</taxon>
    </lineage>
</organism>
<evidence type="ECO:0000256" key="2">
    <source>
        <dbReference type="ARBA" id="ARBA00005179"/>
    </source>
</evidence>
<dbReference type="AlphaFoldDB" id="A0A367KJ91"/>
<dbReference type="GO" id="GO:0006629">
    <property type="term" value="P:lipid metabolic process"/>
    <property type="evidence" value="ECO:0007669"/>
    <property type="project" value="InterPro"/>
</dbReference>
<keyword evidence="4" id="KW-0808">Transferase</keyword>
<name>A0A367KJ91_RHIST</name>
<evidence type="ECO:0000256" key="6">
    <source>
        <dbReference type="ARBA" id="ARBA00022989"/>
    </source>
</evidence>
<keyword evidence="5 8" id="KW-0812">Transmembrane</keyword>
<evidence type="ECO:0000256" key="5">
    <source>
        <dbReference type="ARBA" id="ARBA00022692"/>
    </source>
</evidence>
<feature type="transmembrane region" description="Helical" evidence="8">
    <location>
        <begin position="320"/>
        <end position="338"/>
    </location>
</feature>
<evidence type="ECO:0000313" key="11">
    <source>
        <dbReference type="Proteomes" id="UP000253551"/>
    </source>
</evidence>
<reference evidence="10 11" key="1">
    <citation type="journal article" date="2018" name="G3 (Bethesda)">
        <title>Phylogenetic and Phylogenomic Definition of Rhizopus Species.</title>
        <authorList>
            <person name="Gryganskyi A.P."/>
            <person name="Golan J."/>
            <person name="Dolatabadi S."/>
            <person name="Mondo S."/>
            <person name="Robb S."/>
            <person name="Idnurm A."/>
            <person name="Muszewska A."/>
            <person name="Steczkiewicz K."/>
            <person name="Masonjones S."/>
            <person name="Liao H.L."/>
            <person name="Gajdeczka M.T."/>
            <person name="Anike F."/>
            <person name="Vuek A."/>
            <person name="Anishchenko I.M."/>
            <person name="Voigt K."/>
            <person name="de Hoog G.S."/>
            <person name="Smith M.E."/>
            <person name="Heitman J."/>
            <person name="Vilgalys R."/>
            <person name="Stajich J.E."/>
        </authorList>
    </citation>
    <scope>NUCLEOTIDE SEQUENCE [LARGE SCALE GENOMIC DNA]</scope>
    <source>
        <strain evidence="10 11">LSU 92-RS-03</strain>
    </source>
</reference>
<dbReference type="Proteomes" id="UP000253551">
    <property type="component" value="Unassembled WGS sequence"/>
</dbReference>
<proteinExistence type="inferred from homology"/>
<accession>A0A367KJ91</accession>
<gene>
    <name evidence="10" type="ORF">CU098_011789</name>
</gene>
<keyword evidence="11" id="KW-1185">Reference proteome</keyword>
<dbReference type="PANTHER" id="PTHR31595">
    <property type="entry name" value="LONG-CHAIN-ALCOHOL O-FATTY-ACYLTRANSFERASE 3-RELATED"/>
    <property type="match status" value="1"/>
</dbReference>
<protein>
    <recommendedName>
        <fullName evidence="9">Wax synthase domain-containing protein</fullName>
    </recommendedName>
</protein>
<sequence length="433" mass="50252">MNISSYVLTAMTPSFVFMLLSLPVKNKNILQESVLALLWMTGLSIPIYYAGRLPYICLMSTAVWTWASSMKMGVWLFSMSMEERRQRPFYMTMLDWRKRSNDPPTTEEIKSCPTTDHVDIHLRHLIWKFVKHQFYFDAADVVIHLGDAQRIVRVFSAVLSNLFAFLGQKEKADMLAPTEPLTWGNLLVSTLMAMLFCVYIQMQLQVAYDECMIGFGVLYKTMSVLERWQLGQDLGKLHAKNTHKAKMILKRVCVIRAIKSYIEDTLNMPPPFDSPWSAHSLRDFWGRRWHTYYNDCFYRLGYRPIRAAVMFLFHCKPPRWLPALSVFVMSGLMHEYFLVATGSKAYLGHPLPACGLQFFFFVIQVLLIGISDKFFSRGPIGRLYTIFCMALTSHFFVVPYVLTGYLHMERLSFFRLVVHLYQGNPNLFASVDL</sequence>
<dbReference type="EMBL" id="PJQM01001466">
    <property type="protein sequence ID" value="RCI02266.1"/>
    <property type="molecule type" value="Genomic_DNA"/>
</dbReference>
<dbReference type="InterPro" id="IPR032805">
    <property type="entry name" value="Wax_synthase_dom"/>
</dbReference>
<feature type="transmembrane region" description="Helical" evidence="8">
    <location>
        <begin position="6"/>
        <end position="22"/>
    </location>
</feature>
<dbReference type="InterPro" id="IPR044851">
    <property type="entry name" value="Wax_synthase"/>
</dbReference>
<dbReference type="PANTHER" id="PTHR31595:SF57">
    <property type="entry name" value="OS04G0481900 PROTEIN"/>
    <property type="match status" value="1"/>
</dbReference>
<feature type="transmembrane region" description="Helical" evidence="8">
    <location>
        <begin position="383"/>
        <end position="402"/>
    </location>
</feature>
<keyword evidence="7 8" id="KW-0472">Membrane</keyword>
<feature type="transmembrane region" description="Helical" evidence="8">
    <location>
        <begin position="34"/>
        <end position="51"/>
    </location>
</feature>
<feature type="transmembrane region" description="Helical" evidence="8">
    <location>
        <begin position="180"/>
        <end position="200"/>
    </location>
</feature>
<comment type="similarity">
    <text evidence="3">Belongs to the wax synthase family.</text>
</comment>
<dbReference type="Pfam" id="PF13813">
    <property type="entry name" value="MBOAT_2"/>
    <property type="match status" value="1"/>
</dbReference>
<dbReference type="OrthoDB" id="1077582at2759"/>
<evidence type="ECO:0000256" key="7">
    <source>
        <dbReference type="ARBA" id="ARBA00023136"/>
    </source>
</evidence>
<evidence type="ECO:0000259" key="9">
    <source>
        <dbReference type="Pfam" id="PF13813"/>
    </source>
</evidence>
<feature type="transmembrane region" description="Helical" evidence="8">
    <location>
        <begin position="350"/>
        <end position="371"/>
    </location>
</feature>